<feature type="coiled-coil region" evidence="1">
    <location>
        <begin position="33"/>
        <end position="81"/>
    </location>
</feature>
<comment type="caution">
    <text evidence="2">The sequence shown here is derived from an EMBL/GenBank/DDBJ whole genome shotgun (WGS) entry which is preliminary data.</text>
</comment>
<keyword evidence="1" id="KW-0175">Coiled coil</keyword>
<accession>A0A8J4SIQ9</accession>
<protein>
    <submittedName>
        <fullName evidence="2">Uncharacterized protein</fullName>
    </submittedName>
</protein>
<dbReference type="InterPro" id="IPR029681">
    <property type="entry name" value="CCDC157"/>
</dbReference>
<proteinExistence type="predicted"/>
<dbReference type="PANTHER" id="PTHR43696:SF9">
    <property type="entry name" value="COILED-COIL DOMAIN-CONTAINING PROTEIN 157"/>
    <property type="match status" value="1"/>
</dbReference>
<sequence length="175" mass="20361">MQTKHQKLINRAECLLKENLGQRSKIEENGILLKKLNKVVSELETERFDLETSCRKHEICQRKLQEEVADLSQQKIEFKHQFDGLKDKLTGYEEKIKNLIQYPDLNETIYIENNMSGSSLLSELNEQIKANEMRITLLVKQNVRLRSAKSKLIDENEKVQKHSAVSPLLKTRTGI</sequence>
<evidence type="ECO:0000256" key="1">
    <source>
        <dbReference type="SAM" id="Coils"/>
    </source>
</evidence>
<dbReference type="PANTHER" id="PTHR43696">
    <property type="entry name" value="COILED-COIL DOMAIN-CONTAINING PROTEIN 157"/>
    <property type="match status" value="1"/>
</dbReference>
<dbReference type="EMBL" id="LUCH01018177">
    <property type="protein sequence ID" value="KAF5394560.1"/>
    <property type="molecule type" value="Genomic_DNA"/>
</dbReference>
<gene>
    <name evidence="2" type="ORF">PHET_11126</name>
</gene>
<evidence type="ECO:0000313" key="2">
    <source>
        <dbReference type="EMBL" id="KAF5394560.1"/>
    </source>
</evidence>
<dbReference type="Proteomes" id="UP000748531">
    <property type="component" value="Unassembled WGS sequence"/>
</dbReference>
<dbReference type="AlphaFoldDB" id="A0A8J4SIQ9"/>
<keyword evidence="3" id="KW-1185">Reference proteome</keyword>
<dbReference type="OrthoDB" id="10051906at2759"/>
<reference evidence="2" key="1">
    <citation type="submission" date="2019-05" db="EMBL/GenBank/DDBJ databases">
        <title>Annotation for the trematode Paragonimus heterotremus.</title>
        <authorList>
            <person name="Choi Y.-J."/>
        </authorList>
    </citation>
    <scope>NUCLEOTIDE SEQUENCE</scope>
    <source>
        <strain evidence="2">LC</strain>
    </source>
</reference>
<organism evidence="2 3">
    <name type="scientific">Paragonimus heterotremus</name>
    <dbReference type="NCBI Taxonomy" id="100268"/>
    <lineage>
        <taxon>Eukaryota</taxon>
        <taxon>Metazoa</taxon>
        <taxon>Spiralia</taxon>
        <taxon>Lophotrochozoa</taxon>
        <taxon>Platyhelminthes</taxon>
        <taxon>Trematoda</taxon>
        <taxon>Digenea</taxon>
        <taxon>Plagiorchiida</taxon>
        <taxon>Troglotremata</taxon>
        <taxon>Troglotrematidae</taxon>
        <taxon>Paragonimus</taxon>
    </lineage>
</organism>
<name>A0A8J4SIQ9_9TREM</name>
<evidence type="ECO:0000313" key="3">
    <source>
        <dbReference type="Proteomes" id="UP000748531"/>
    </source>
</evidence>